<evidence type="ECO:0000259" key="2">
    <source>
        <dbReference type="Pfam" id="PF24837"/>
    </source>
</evidence>
<accession>A0ABZ2KSB7</accession>
<feature type="signal peptide" evidence="1">
    <location>
        <begin position="1"/>
        <end position="22"/>
    </location>
</feature>
<dbReference type="EMBL" id="CP089983">
    <property type="protein sequence ID" value="WXB01581.1"/>
    <property type="molecule type" value="Genomic_DNA"/>
</dbReference>
<gene>
    <name evidence="3" type="ORF">LVJ94_32260</name>
</gene>
<dbReference type="RefSeq" id="WP_394831195.1">
    <property type="nucleotide sequence ID" value="NZ_CP089929.1"/>
</dbReference>
<dbReference type="InterPro" id="IPR056303">
    <property type="entry name" value="AMIN-like"/>
</dbReference>
<keyword evidence="4" id="KW-1185">Reference proteome</keyword>
<proteinExistence type="predicted"/>
<evidence type="ECO:0000313" key="3">
    <source>
        <dbReference type="EMBL" id="WXB01581.1"/>
    </source>
</evidence>
<dbReference type="Pfam" id="PF24837">
    <property type="entry name" value="AMIN-like"/>
    <property type="match status" value="1"/>
</dbReference>
<sequence>MKLSLKHQTCGAIILSIVGVLAAGCAAEGVNGGEENVTETSSELRAEWSTTPVTVTHDIPAPDYKTLKVAKNNGFDRSVFQFDTGIPGYDVRYVTNPSQCASGDPITVSGTAYIQVQMQQANAYDYETQKPTYSPASIVDVKPNLASVKQLKMSCPGIEAETSYIIGVSAKKNFRVTELKNPPRIVVDVQQ</sequence>
<feature type="domain" description="AMIN-like" evidence="2">
    <location>
        <begin position="66"/>
        <end position="191"/>
    </location>
</feature>
<organism evidence="3 4">
    <name type="scientific">Pendulispora rubella</name>
    <dbReference type="NCBI Taxonomy" id="2741070"/>
    <lineage>
        <taxon>Bacteria</taxon>
        <taxon>Pseudomonadati</taxon>
        <taxon>Myxococcota</taxon>
        <taxon>Myxococcia</taxon>
        <taxon>Myxococcales</taxon>
        <taxon>Sorangiineae</taxon>
        <taxon>Pendulisporaceae</taxon>
        <taxon>Pendulispora</taxon>
    </lineage>
</organism>
<evidence type="ECO:0000313" key="4">
    <source>
        <dbReference type="Proteomes" id="UP001374803"/>
    </source>
</evidence>
<keyword evidence="1" id="KW-0732">Signal</keyword>
<feature type="chain" id="PRO_5047471810" description="AMIN-like domain-containing protein" evidence="1">
    <location>
        <begin position="23"/>
        <end position="191"/>
    </location>
</feature>
<evidence type="ECO:0000256" key="1">
    <source>
        <dbReference type="SAM" id="SignalP"/>
    </source>
</evidence>
<dbReference type="PROSITE" id="PS51257">
    <property type="entry name" value="PROKAR_LIPOPROTEIN"/>
    <property type="match status" value="1"/>
</dbReference>
<protein>
    <recommendedName>
        <fullName evidence="2">AMIN-like domain-containing protein</fullName>
    </recommendedName>
</protein>
<name>A0ABZ2KSB7_9BACT</name>
<dbReference type="Proteomes" id="UP001374803">
    <property type="component" value="Chromosome"/>
</dbReference>
<reference evidence="3" key="1">
    <citation type="submission" date="2021-12" db="EMBL/GenBank/DDBJ databases">
        <title>Discovery of the Pendulisporaceae a myxobacterial family with distinct sporulation behavior and unique specialized metabolism.</title>
        <authorList>
            <person name="Garcia R."/>
            <person name="Popoff A."/>
            <person name="Bader C.D."/>
            <person name="Loehr J."/>
            <person name="Walesch S."/>
            <person name="Walt C."/>
            <person name="Boldt J."/>
            <person name="Bunk B."/>
            <person name="Haeckl F.J.F.P.J."/>
            <person name="Gunesch A.P."/>
            <person name="Birkelbach J."/>
            <person name="Nuebel U."/>
            <person name="Pietschmann T."/>
            <person name="Bach T."/>
            <person name="Mueller R."/>
        </authorList>
    </citation>
    <scope>NUCLEOTIDE SEQUENCE</scope>
    <source>
        <strain evidence="3">MSr11367</strain>
    </source>
</reference>